<dbReference type="EMBL" id="JAQQBS010001781">
    <property type="protein sequence ID" value="KAK0156992.1"/>
    <property type="molecule type" value="Genomic_DNA"/>
</dbReference>
<evidence type="ECO:0000256" key="2">
    <source>
        <dbReference type="SAM" id="MobiDB-lite"/>
    </source>
</evidence>
<gene>
    <name evidence="3" type="ORF">PV328_012032</name>
</gene>
<feature type="region of interest" description="Disordered" evidence="2">
    <location>
        <begin position="1"/>
        <end position="23"/>
    </location>
</feature>
<dbReference type="Proteomes" id="UP001168990">
    <property type="component" value="Unassembled WGS sequence"/>
</dbReference>
<evidence type="ECO:0000256" key="1">
    <source>
        <dbReference type="SAM" id="Coils"/>
    </source>
</evidence>
<evidence type="ECO:0000313" key="4">
    <source>
        <dbReference type="Proteomes" id="UP001168990"/>
    </source>
</evidence>
<evidence type="ECO:0000313" key="3">
    <source>
        <dbReference type="EMBL" id="KAK0156992.1"/>
    </source>
</evidence>
<dbReference type="AlphaFoldDB" id="A0AA39ES35"/>
<organism evidence="3 4">
    <name type="scientific">Microctonus aethiopoides</name>
    <dbReference type="NCBI Taxonomy" id="144406"/>
    <lineage>
        <taxon>Eukaryota</taxon>
        <taxon>Metazoa</taxon>
        <taxon>Ecdysozoa</taxon>
        <taxon>Arthropoda</taxon>
        <taxon>Hexapoda</taxon>
        <taxon>Insecta</taxon>
        <taxon>Pterygota</taxon>
        <taxon>Neoptera</taxon>
        <taxon>Endopterygota</taxon>
        <taxon>Hymenoptera</taxon>
        <taxon>Apocrita</taxon>
        <taxon>Ichneumonoidea</taxon>
        <taxon>Braconidae</taxon>
        <taxon>Euphorinae</taxon>
        <taxon>Microctonus</taxon>
    </lineage>
</organism>
<feature type="region of interest" description="Disordered" evidence="2">
    <location>
        <begin position="167"/>
        <end position="192"/>
    </location>
</feature>
<accession>A0AA39ES35</accession>
<comment type="caution">
    <text evidence="3">The sequence shown here is derived from an EMBL/GenBank/DDBJ whole genome shotgun (WGS) entry which is preliminary data.</text>
</comment>
<reference evidence="3" key="1">
    <citation type="journal article" date="2023" name="bioRxiv">
        <title>Scaffold-level genome assemblies of two parasitoid biocontrol wasps reveal the parthenogenesis mechanism and an associated novel virus.</title>
        <authorList>
            <person name="Inwood S."/>
            <person name="Skelly J."/>
            <person name="Guhlin J."/>
            <person name="Harrop T."/>
            <person name="Goldson S."/>
            <person name="Dearden P."/>
        </authorList>
    </citation>
    <scope>NUCLEOTIDE SEQUENCE</scope>
    <source>
        <strain evidence="3">Irish</strain>
        <tissue evidence="3">Whole body</tissue>
    </source>
</reference>
<keyword evidence="4" id="KW-1185">Reference proteome</keyword>
<feature type="region of interest" description="Disordered" evidence="2">
    <location>
        <begin position="230"/>
        <end position="262"/>
    </location>
</feature>
<feature type="compositionally biased region" description="Basic and acidic residues" evidence="2">
    <location>
        <begin position="230"/>
        <end position="245"/>
    </location>
</feature>
<proteinExistence type="predicted"/>
<sequence>MSTTSNDENELNENFQKMEFNDNQEERVIKEIEDMTTSSSSSSCVLDDELFENASDPDNLKIKKKLLMQQLKDIEEKEAALKQKEQKEKLLIGEINESPKAKWNNKGELNFFSSDEDEEGKAAILEEKKQIIKAKNDEKVSSTKNLVNQDLIADVERWDEAKARQMEMRSYRPPLKSSVKGESSEKAQESPKSIEAIKLIEEIRSRSPPRIKLGKTTRVTMAQVHAENVKRCRASNEQREPEKLKGTNRARLTTDDPNAKLAPSTVIRPAPYEAPTFREFLKEMGLDEKVKEEPTKPLYLVECRLLSEEALKDLIIKRARMLVARKDSQTVTRGTQTYVSHAGKPRIQGCVNCRSCTHHARDCKLPYRPGFCQICFADGYDTKDCVYPHGVEHEAALGLCVGCGRDLSLYCPECPDCNIRYKDIVDWLRLNYATWPTWAIPVDHRYLVNEGSEILKRRVKAKFDDPKDTPNRVREFLIRENALSIAPRVASRDVRSMEQLSEEKRQLALQALMHPLTNKTLDEVMKERPELDDGEEVKILLPTKYQHRATKE</sequence>
<protein>
    <submittedName>
        <fullName evidence="3">Uncharacterized protein</fullName>
    </submittedName>
</protein>
<name>A0AA39ES35_9HYME</name>
<reference evidence="3" key="2">
    <citation type="submission" date="2023-03" db="EMBL/GenBank/DDBJ databases">
        <authorList>
            <person name="Inwood S.N."/>
            <person name="Skelly J.G."/>
            <person name="Guhlin J."/>
            <person name="Harrop T.W.R."/>
            <person name="Goldson S.G."/>
            <person name="Dearden P.K."/>
        </authorList>
    </citation>
    <scope>NUCLEOTIDE SEQUENCE</scope>
    <source>
        <strain evidence="3">Irish</strain>
        <tissue evidence="3">Whole body</tissue>
    </source>
</reference>
<feature type="coiled-coil region" evidence="1">
    <location>
        <begin position="64"/>
        <end position="94"/>
    </location>
</feature>
<keyword evidence="1" id="KW-0175">Coiled coil</keyword>